<feature type="compositionally biased region" description="Basic and acidic residues" evidence="1">
    <location>
        <begin position="51"/>
        <end position="67"/>
    </location>
</feature>
<feature type="region of interest" description="Disordered" evidence="1">
    <location>
        <begin position="1"/>
        <end position="67"/>
    </location>
</feature>
<comment type="caution">
    <text evidence="2">The sequence shown here is derived from an EMBL/GenBank/DDBJ whole genome shotgun (WGS) entry which is preliminary data.</text>
</comment>
<evidence type="ECO:0000313" key="3">
    <source>
        <dbReference type="Proteomes" id="UP001210211"/>
    </source>
</evidence>
<reference evidence="2 3" key="1">
    <citation type="journal article" date="2022" name="Cell">
        <title>Repeat-based holocentromeres influence genome architecture and karyotype evolution.</title>
        <authorList>
            <person name="Hofstatter P.G."/>
            <person name="Thangavel G."/>
            <person name="Lux T."/>
            <person name="Neumann P."/>
            <person name="Vondrak T."/>
            <person name="Novak P."/>
            <person name="Zhang M."/>
            <person name="Costa L."/>
            <person name="Castellani M."/>
            <person name="Scott A."/>
            <person name="Toegelov H."/>
            <person name="Fuchs J."/>
            <person name="Mata-Sucre Y."/>
            <person name="Dias Y."/>
            <person name="Vanzela A.L.L."/>
            <person name="Huettel B."/>
            <person name="Almeida C.C.S."/>
            <person name="Simkova H."/>
            <person name="Souza G."/>
            <person name="Pedrosa-Harand A."/>
            <person name="Macas J."/>
            <person name="Mayer K.F.X."/>
            <person name="Houben A."/>
            <person name="Marques A."/>
        </authorList>
    </citation>
    <scope>NUCLEOTIDE SEQUENCE [LARGE SCALE GENOMIC DNA]</scope>
    <source>
        <strain evidence="2">RhyTen1mFocal</strain>
    </source>
</reference>
<evidence type="ECO:0000313" key="2">
    <source>
        <dbReference type="EMBL" id="KAJ3687423.1"/>
    </source>
</evidence>
<sequence length="144" mass="16779">MERKEDHQESDDQREREEAKTNEAGISNSSSIGRSRRWSLREAALSFGGSGDHHEGADHQEEREKEEAELKWAAIERLPTYDRLRTSLFQFRLQGEGEGDGEREAVDVGQLGAMERRLFIESLIKHIEHDNSRLLHEQRQRIDR</sequence>
<proteinExistence type="predicted"/>
<evidence type="ECO:0000256" key="1">
    <source>
        <dbReference type="SAM" id="MobiDB-lite"/>
    </source>
</evidence>
<dbReference type="PANTHER" id="PTHR48040:SF18">
    <property type="entry name" value="PLEIOTROPIC DRUG RESISTANCE PROTEIN 3-LIKE ISOFORM X1"/>
    <property type="match status" value="1"/>
</dbReference>
<dbReference type="AlphaFoldDB" id="A0AAD6EK88"/>
<feature type="compositionally biased region" description="Basic and acidic residues" evidence="1">
    <location>
        <begin position="1"/>
        <end position="21"/>
    </location>
</feature>
<accession>A0AAD6EK88</accession>
<dbReference type="EMBL" id="JAMRDG010000002">
    <property type="protein sequence ID" value="KAJ3687423.1"/>
    <property type="molecule type" value="Genomic_DNA"/>
</dbReference>
<organism evidence="2 3">
    <name type="scientific">Rhynchospora tenuis</name>
    <dbReference type="NCBI Taxonomy" id="198213"/>
    <lineage>
        <taxon>Eukaryota</taxon>
        <taxon>Viridiplantae</taxon>
        <taxon>Streptophyta</taxon>
        <taxon>Embryophyta</taxon>
        <taxon>Tracheophyta</taxon>
        <taxon>Spermatophyta</taxon>
        <taxon>Magnoliopsida</taxon>
        <taxon>Liliopsida</taxon>
        <taxon>Poales</taxon>
        <taxon>Cyperaceae</taxon>
        <taxon>Cyperoideae</taxon>
        <taxon>Rhynchosporeae</taxon>
        <taxon>Rhynchospora</taxon>
    </lineage>
</organism>
<gene>
    <name evidence="2" type="ORF">LUZ61_016587</name>
</gene>
<protein>
    <submittedName>
        <fullName evidence="2">Uncharacterized protein</fullName>
    </submittedName>
</protein>
<dbReference type="Proteomes" id="UP001210211">
    <property type="component" value="Unassembled WGS sequence"/>
</dbReference>
<name>A0AAD6EK88_9POAL</name>
<dbReference type="PANTHER" id="PTHR48040">
    <property type="entry name" value="PLEIOTROPIC DRUG RESISTANCE PROTEIN 1-LIKE ISOFORM X1"/>
    <property type="match status" value="1"/>
</dbReference>
<keyword evidence="3" id="KW-1185">Reference proteome</keyword>